<dbReference type="InterPro" id="IPR008984">
    <property type="entry name" value="SMAD_FHA_dom_sf"/>
</dbReference>
<evidence type="ECO:0000313" key="3">
    <source>
        <dbReference type="Ensembl" id="ENSAMXP00005021592.1"/>
    </source>
</evidence>
<dbReference type="SMART" id="SM01243">
    <property type="entry name" value="IRF-3"/>
    <property type="match status" value="1"/>
</dbReference>
<reference evidence="3" key="1">
    <citation type="submission" date="2025-05" db="UniProtKB">
        <authorList>
            <consortium name="Ensembl"/>
        </authorList>
    </citation>
    <scope>IDENTIFICATION</scope>
</reference>
<dbReference type="GO" id="GO:0005634">
    <property type="term" value="C:nucleus"/>
    <property type="evidence" value="ECO:0007669"/>
    <property type="project" value="TreeGrafter"/>
</dbReference>
<dbReference type="GO" id="GO:0000981">
    <property type="term" value="F:DNA-binding transcription factor activity, RNA polymerase II-specific"/>
    <property type="evidence" value="ECO:0007669"/>
    <property type="project" value="TreeGrafter"/>
</dbReference>
<name>A0A8B9JHA0_ASTMX</name>
<dbReference type="SUPFAM" id="SSF49879">
    <property type="entry name" value="SMAD/FHA domain"/>
    <property type="match status" value="1"/>
</dbReference>
<dbReference type="InterPro" id="IPR017855">
    <property type="entry name" value="SMAD-like_dom_sf"/>
</dbReference>
<feature type="domain" description="Interferon regulatory factor-3" evidence="2">
    <location>
        <begin position="1"/>
        <end position="188"/>
    </location>
</feature>
<dbReference type="Ensembl" id="ENSAMXT00005023896.1">
    <property type="protein sequence ID" value="ENSAMXP00005021619.1"/>
    <property type="gene ID" value="ENSAMXG00005011214.1"/>
</dbReference>
<evidence type="ECO:0000256" key="1">
    <source>
        <dbReference type="SAM" id="MobiDB-lite"/>
    </source>
</evidence>
<dbReference type="Gene3D" id="2.60.200.10">
    <property type="match status" value="1"/>
</dbReference>
<protein>
    <recommendedName>
        <fullName evidence="2">Interferon regulatory factor-3 domain-containing protein</fullName>
    </recommendedName>
</protein>
<accession>A0A8B9JHA0</accession>
<dbReference type="PANTHER" id="PTHR11949">
    <property type="entry name" value="INTERFERON REGULATORY FACTOR"/>
    <property type="match status" value="1"/>
</dbReference>
<feature type="compositionally biased region" description="Low complexity" evidence="1">
    <location>
        <begin position="25"/>
        <end position="37"/>
    </location>
</feature>
<dbReference type="Proteomes" id="UP000694621">
    <property type="component" value="Unplaced"/>
</dbReference>
<dbReference type="GO" id="GO:0002376">
    <property type="term" value="P:immune system process"/>
    <property type="evidence" value="ECO:0007669"/>
    <property type="project" value="TreeGrafter"/>
</dbReference>
<dbReference type="AlphaFoldDB" id="A0A8B9JHA0"/>
<feature type="compositionally biased region" description="Polar residues" evidence="1">
    <location>
        <begin position="1"/>
        <end position="19"/>
    </location>
</feature>
<dbReference type="PANTHER" id="PTHR11949:SF6">
    <property type="entry name" value="INTERFERON REGULATORY FACTOR 4"/>
    <property type="match status" value="1"/>
</dbReference>
<evidence type="ECO:0000313" key="4">
    <source>
        <dbReference type="Proteomes" id="UP000694621"/>
    </source>
</evidence>
<dbReference type="Ensembl" id="ENSAMXT00005023865.1">
    <property type="protein sequence ID" value="ENSAMXP00005021592.1"/>
    <property type="gene ID" value="ENSAMXG00005011204.1"/>
</dbReference>
<sequence>MIKSRQNSSLVKEVTTSSPEGCRISSSSTPGSPSSPSSPCPEDRLYSGAEPVLFPFPYPQSQRRGADKLPNVLERGVLLWLTPDGLYAKRLCQGRVYWEGPLAPYSDKPNKLEKEQTCKLMDTQQFLSGEIMVFSLKHRTLKKSRGLLGFLMEATLNIRFSISTFLIFVLDAQQSDIICCSAHLRQFLPKWIHCEKVFMRKIASVLCHLNP</sequence>
<evidence type="ECO:0000259" key="2">
    <source>
        <dbReference type="SMART" id="SM01243"/>
    </source>
</evidence>
<dbReference type="Pfam" id="PF10401">
    <property type="entry name" value="IRF-3"/>
    <property type="match status" value="1"/>
</dbReference>
<proteinExistence type="predicted"/>
<dbReference type="InterPro" id="IPR019471">
    <property type="entry name" value="Interferon_reg_factor-3"/>
</dbReference>
<dbReference type="GO" id="GO:0000978">
    <property type="term" value="F:RNA polymerase II cis-regulatory region sequence-specific DNA binding"/>
    <property type="evidence" value="ECO:0007669"/>
    <property type="project" value="TreeGrafter"/>
</dbReference>
<feature type="region of interest" description="Disordered" evidence="1">
    <location>
        <begin position="1"/>
        <end position="43"/>
    </location>
</feature>
<organism evidence="3 4">
    <name type="scientific">Astyanax mexicanus</name>
    <name type="common">Blind cave fish</name>
    <name type="synonym">Astyanax fasciatus mexicanus</name>
    <dbReference type="NCBI Taxonomy" id="7994"/>
    <lineage>
        <taxon>Eukaryota</taxon>
        <taxon>Metazoa</taxon>
        <taxon>Chordata</taxon>
        <taxon>Craniata</taxon>
        <taxon>Vertebrata</taxon>
        <taxon>Euteleostomi</taxon>
        <taxon>Actinopterygii</taxon>
        <taxon>Neopterygii</taxon>
        <taxon>Teleostei</taxon>
        <taxon>Ostariophysi</taxon>
        <taxon>Characiformes</taxon>
        <taxon>Characoidei</taxon>
        <taxon>Acestrorhamphidae</taxon>
        <taxon>Acestrorhamphinae</taxon>
        <taxon>Astyanax</taxon>
    </lineage>
</organism>